<dbReference type="InterPro" id="IPR002220">
    <property type="entry name" value="DapA-like"/>
</dbReference>
<proteinExistence type="inferred from homology"/>
<dbReference type="RefSeq" id="WP_155219257.1">
    <property type="nucleotide sequence ID" value="NZ_WNHB01000015.1"/>
</dbReference>
<accession>A0A6N8CVL0</accession>
<dbReference type="OrthoDB" id="9771791at2"/>
<evidence type="ECO:0000313" key="4">
    <source>
        <dbReference type="Proteomes" id="UP000440978"/>
    </source>
</evidence>
<dbReference type="Gene3D" id="3.20.20.70">
    <property type="entry name" value="Aldolase class I"/>
    <property type="match status" value="1"/>
</dbReference>
<reference evidence="3 4" key="1">
    <citation type="submission" date="2019-11" db="EMBL/GenBank/DDBJ databases">
        <title>Terrilactibacillus tamarindus sp. nov. BCM23-1 isolated from bark of Tamarindus indica.</title>
        <authorList>
            <person name="Kingkaew E."/>
            <person name="Tanasupawat S."/>
        </authorList>
    </citation>
    <scope>NUCLEOTIDE SEQUENCE [LARGE SCALE GENOMIC DNA]</scope>
    <source>
        <strain evidence="3 4">BCM23-1</strain>
    </source>
</reference>
<dbReference type="EMBL" id="WNHB01000015">
    <property type="protein sequence ID" value="MTT32336.1"/>
    <property type="molecule type" value="Genomic_DNA"/>
</dbReference>
<dbReference type="PANTHER" id="PTHR12128:SF66">
    <property type="entry name" value="4-HYDROXY-2-OXOGLUTARATE ALDOLASE, MITOCHONDRIAL"/>
    <property type="match status" value="1"/>
</dbReference>
<evidence type="ECO:0000313" key="3">
    <source>
        <dbReference type="EMBL" id="MTT32336.1"/>
    </source>
</evidence>
<dbReference type="SMART" id="SM01130">
    <property type="entry name" value="DHDPS"/>
    <property type="match status" value="1"/>
</dbReference>
<dbReference type="InterPro" id="IPR013785">
    <property type="entry name" value="Aldolase_TIM"/>
</dbReference>
<name>A0A6N8CVL0_9BACI</name>
<dbReference type="AlphaFoldDB" id="A0A6N8CVL0"/>
<gene>
    <name evidence="3" type="ORF">GMB86_09995</name>
</gene>
<dbReference type="PANTHER" id="PTHR12128">
    <property type="entry name" value="DIHYDRODIPICOLINATE SYNTHASE"/>
    <property type="match status" value="1"/>
</dbReference>
<dbReference type="CDD" id="cd00408">
    <property type="entry name" value="DHDPS-like"/>
    <property type="match status" value="1"/>
</dbReference>
<comment type="similarity">
    <text evidence="1">Belongs to the DapA family.</text>
</comment>
<dbReference type="GO" id="GO:0008840">
    <property type="term" value="F:4-hydroxy-tetrahydrodipicolinate synthase activity"/>
    <property type="evidence" value="ECO:0007669"/>
    <property type="project" value="TreeGrafter"/>
</dbReference>
<organism evidence="3 4">
    <name type="scientific">Terrilactibacillus tamarindi</name>
    <dbReference type="NCBI Taxonomy" id="2599694"/>
    <lineage>
        <taxon>Bacteria</taxon>
        <taxon>Bacillati</taxon>
        <taxon>Bacillota</taxon>
        <taxon>Bacilli</taxon>
        <taxon>Bacillales</taxon>
        <taxon>Bacillaceae</taxon>
        <taxon>Terrilactibacillus</taxon>
    </lineage>
</organism>
<protein>
    <submittedName>
        <fullName evidence="3">Dihydrodipicolinate synthase family protein</fullName>
    </submittedName>
</protein>
<keyword evidence="2" id="KW-0456">Lyase</keyword>
<dbReference type="Pfam" id="PF00701">
    <property type="entry name" value="DHDPS"/>
    <property type="match status" value="1"/>
</dbReference>
<dbReference type="SUPFAM" id="SSF51569">
    <property type="entry name" value="Aldolase"/>
    <property type="match status" value="1"/>
</dbReference>
<evidence type="ECO:0000256" key="2">
    <source>
        <dbReference type="ARBA" id="ARBA00023239"/>
    </source>
</evidence>
<comment type="caution">
    <text evidence="3">The sequence shown here is derived from an EMBL/GenBank/DDBJ whole genome shotgun (WGS) entry which is preliminary data.</text>
</comment>
<dbReference type="Proteomes" id="UP000440978">
    <property type="component" value="Unassembled WGS sequence"/>
</dbReference>
<keyword evidence="4" id="KW-1185">Reference proteome</keyword>
<sequence length="316" mass="35985">MINTFPNGVWPVMLTPFTKENEVDYETLSGLIDWYMQRGVSGLFAVCQSSEMFELTREEREKIASFVKNQVNGKIPVIASGHVSDDFGEQLKDVVGMAKQGVDAVVLITNRLAKEAESDEVWKRNTENLLKHIPEDISLGLYECPFPYKRIMSPELLKWCAETGRFYFLKDTSCDIGNIKAKLEAVEGTQLKIYNANSATLLESIKLGAAGYSGIMANFHPELYVWLLKNWHSNLELAESLENFLSISSLIEKQMYPANAKYSLTLDGLTCGLYTRTQDYRQFSLTNQLEINQLYALSNQYKKMVLTPKCHQQERK</sequence>
<evidence type="ECO:0000256" key="1">
    <source>
        <dbReference type="ARBA" id="ARBA00007592"/>
    </source>
</evidence>